<dbReference type="EMBL" id="BFEA01000241">
    <property type="protein sequence ID" value="GBG76280.1"/>
    <property type="molecule type" value="Genomic_DNA"/>
</dbReference>
<feature type="compositionally biased region" description="Basic and acidic residues" evidence="1">
    <location>
        <begin position="227"/>
        <end position="237"/>
    </location>
</feature>
<accession>A0A388L1U0</accession>
<feature type="region of interest" description="Disordered" evidence="1">
    <location>
        <begin position="227"/>
        <end position="266"/>
    </location>
</feature>
<reference evidence="2 3" key="1">
    <citation type="journal article" date="2018" name="Cell">
        <title>The Chara Genome: Secondary Complexity and Implications for Plant Terrestrialization.</title>
        <authorList>
            <person name="Nishiyama T."/>
            <person name="Sakayama H."/>
            <person name="Vries J.D."/>
            <person name="Buschmann H."/>
            <person name="Saint-Marcoux D."/>
            <person name="Ullrich K.K."/>
            <person name="Haas F.B."/>
            <person name="Vanderstraeten L."/>
            <person name="Becker D."/>
            <person name="Lang D."/>
            <person name="Vosolsobe S."/>
            <person name="Rombauts S."/>
            <person name="Wilhelmsson P.K.I."/>
            <person name="Janitza P."/>
            <person name="Kern R."/>
            <person name="Heyl A."/>
            <person name="Rumpler F."/>
            <person name="Villalobos L.I.A.C."/>
            <person name="Clay J.M."/>
            <person name="Skokan R."/>
            <person name="Toyoda A."/>
            <person name="Suzuki Y."/>
            <person name="Kagoshima H."/>
            <person name="Schijlen E."/>
            <person name="Tajeshwar N."/>
            <person name="Catarino B."/>
            <person name="Hetherington A.J."/>
            <person name="Saltykova A."/>
            <person name="Bonnot C."/>
            <person name="Breuninger H."/>
            <person name="Symeonidi A."/>
            <person name="Radhakrishnan G.V."/>
            <person name="Van Nieuwerburgh F."/>
            <person name="Deforce D."/>
            <person name="Chang C."/>
            <person name="Karol K.G."/>
            <person name="Hedrich R."/>
            <person name="Ulvskov P."/>
            <person name="Glockner G."/>
            <person name="Delwiche C.F."/>
            <person name="Petrasek J."/>
            <person name="Van de Peer Y."/>
            <person name="Friml J."/>
            <person name="Beilby M."/>
            <person name="Dolan L."/>
            <person name="Kohara Y."/>
            <person name="Sugano S."/>
            <person name="Fujiyama A."/>
            <person name="Delaux P.-M."/>
            <person name="Quint M."/>
            <person name="TheiBen G."/>
            <person name="Hagemann M."/>
            <person name="Harholt J."/>
            <person name="Dunand C."/>
            <person name="Zachgo S."/>
            <person name="Langdale J."/>
            <person name="Maumus F."/>
            <person name="Straeten D.V.D."/>
            <person name="Gould S.B."/>
            <person name="Rensing S.A."/>
        </authorList>
    </citation>
    <scope>NUCLEOTIDE SEQUENCE [LARGE SCALE GENOMIC DNA]</scope>
    <source>
        <strain evidence="2 3">S276</strain>
    </source>
</reference>
<evidence type="ECO:0000313" key="2">
    <source>
        <dbReference type="EMBL" id="GBG76280.1"/>
    </source>
</evidence>
<evidence type="ECO:0000256" key="1">
    <source>
        <dbReference type="SAM" id="MobiDB-lite"/>
    </source>
</evidence>
<feature type="compositionally biased region" description="Basic residues" evidence="1">
    <location>
        <begin position="357"/>
        <end position="367"/>
    </location>
</feature>
<protein>
    <recommendedName>
        <fullName evidence="4">DUF4283 domain-containing protein</fullName>
    </recommendedName>
</protein>
<keyword evidence="3" id="KW-1185">Reference proteome</keyword>
<gene>
    <name evidence="2" type="ORF">CBR_g22028</name>
</gene>
<comment type="caution">
    <text evidence="2">The sequence shown here is derived from an EMBL/GenBank/DDBJ whole genome shotgun (WGS) entry which is preliminary data.</text>
</comment>
<feature type="region of interest" description="Disordered" evidence="1">
    <location>
        <begin position="315"/>
        <end position="411"/>
    </location>
</feature>
<name>A0A388L1U0_CHABU</name>
<dbReference type="AlphaFoldDB" id="A0A388L1U0"/>
<dbReference type="Gramene" id="GBG76280">
    <property type="protein sequence ID" value="GBG76280"/>
    <property type="gene ID" value="CBR_g22028"/>
</dbReference>
<sequence length="457" mass="49573">MVVDGREVRFRLNTSLDEIKVKWLKERTVTVIYKDAARLLPKKLKDDLVRAFEDGWVIGNESLGGILRSGRIKIEGPGVASYVAKAREVAKFMLAEGQLEVTLGGIPYKVIFKPWMTRAEFKELRRREEESTFWVIALQIPLDDMPFIYAQIKKAIGKIIRAHPTDVDPDRPALVNARFDIDLEARANMKDVIWVETSKGDELEIRLASAGTLKCSKCRQFFHSEQDCRRGVRERNQDTGAGGATSQSQHQHAGAASSQGWQMGPAPMDWLLANGVSSAPWAGWSGTQGGQGGLGPAGQAYQSMAAAMQGASEQGAVGLQQGGQGASSSRPFGGSLLGDGKVGGRGEQRSESTPGRARGRGAGKQRRLSMTSQQDLVSEPSGGSRISKEESETSVNNKGGLVTPGKKTTRGRRLTTTIKSASTDMLQYLVPLLCTFARGASWVIAWQRNAGPLLIFG</sequence>
<feature type="compositionally biased region" description="Polar residues" evidence="1">
    <location>
        <begin position="244"/>
        <end position="261"/>
    </location>
</feature>
<dbReference type="Proteomes" id="UP000265515">
    <property type="component" value="Unassembled WGS sequence"/>
</dbReference>
<organism evidence="2 3">
    <name type="scientific">Chara braunii</name>
    <name type="common">Braun's stonewort</name>
    <dbReference type="NCBI Taxonomy" id="69332"/>
    <lineage>
        <taxon>Eukaryota</taxon>
        <taxon>Viridiplantae</taxon>
        <taxon>Streptophyta</taxon>
        <taxon>Charophyceae</taxon>
        <taxon>Charales</taxon>
        <taxon>Characeae</taxon>
        <taxon>Chara</taxon>
    </lineage>
</organism>
<evidence type="ECO:0008006" key="4">
    <source>
        <dbReference type="Google" id="ProtNLM"/>
    </source>
</evidence>
<proteinExistence type="predicted"/>
<evidence type="ECO:0000313" key="3">
    <source>
        <dbReference type="Proteomes" id="UP000265515"/>
    </source>
</evidence>